<sequence>MEQLERIDRYLDRTLPVDEADNLEQMLQIDFELQSLLDRVTIVKDAVRSAGLRNQVRDLHFQFMHELDLDQPGDDMPESAPEKAIVRPLWYQQPVRWTARIAASGLLLLLGYGTFQYATTNVGTLYSAKFIQYELPNTRGTEEAKTPLDALYQEGNYDAVIERFMTSPTQSQRDQFLTAMAYLQKEQYGQAIERFDALRALNGRTNRQLFEQESDYYMALAYLGDERIDEAYSLFKKIKNTPRHLYNQNVTEQDLWKLNLLRWKK</sequence>
<organism evidence="1 2">
    <name type="scientific">Rudanella paleaurantiibacter</name>
    <dbReference type="NCBI Taxonomy" id="2614655"/>
    <lineage>
        <taxon>Bacteria</taxon>
        <taxon>Pseudomonadati</taxon>
        <taxon>Bacteroidota</taxon>
        <taxon>Cytophagia</taxon>
        <taxon>Cytophagales</taxon>
        <taxon>Cytophagaceae</taxon>
        <taxon>Rudanella</taxon>
    </lineage>
</organism>
<name>A0A7J5U0V8_9BACT</name>
<gene>
    <name evidence="1" type="ORF">F5984_13690</name>
</gene>
<proteinExistence type="predicted"/>
<dbReference type="Gene3D" id="1.25.40.10">
    <property type="entry name" value="Tetratricopeptide repeat domain"/>
    <property type="match status" value="1"/>
</dbReference>
<dbReference type="Proteomes" id="UP000488299">
    <property type="component" value="Unassembled WGS sequence"/>
</dbReference>
<reference evidence="1 2" key="1">
    <citation type="submission" date="2019-10" db="EMBL/GenBank/DDBJ databases">
        <title>Rudanella paleaurantiibacter sp. nov., isolated from sludge.</title>
        <authorList>
            <person name="Xu S.Q."/>
        </authorList>
    </citation>
    <scope>NUCLEOTIDE SEQUENCE [LARGE SCALE GENOMIC DNA]</scope>
    <source>
        <strain evidence="1 2">HX-22-17</strain>
    </source>
</reference>
<protein>
    <recommendedName>
        <fullName evidence="3">Tetratricopeptide repeat protein</fullName>
    </recommendedName>
</protein>
<evidence type="ECO:0000313" key="2">
    <source>
        <dbReference type="Proteomes" id="UP000488299"/>
    </source>
</evidence>
<accession>A0A7J5U0V8</accession>
<dbReference type="SUPFAM" id="SSF48452">
    <property type="entry name" value="TPR-like"/>
    <property type="match status" value="1"/>
</dbReference>
<dbReference type="RefSeq" id="WP_152124819.1">
    <property type="nucleotide sequence ID" value="NZ_WELI01000005.1"/>
</dbReference>
<dbReference type="AlphaFoldDB" id="A0A7J5U0V8"/>
<dbReference type="EMBL" id="WELI01000005">
    <property type="protein sequence ID" value="KAB7730220.1"/>
    <property type="molecule type" value="Genomic_DNA"/>
</dbReference>
<keyword evidence="2" id="KW-1185">Reference proteome</keyword>
<evidence type="ECO:0000313" key="1">
    <source>
        <dbReference type="EMBL" id="KAB7730220.1"/>
    </source>
</evidence>
<dbReference type="InterPro" id="IPR011990">
    <property type="entry name" value="TPR-like_helical_dom_sf"/>
</dbReference>
<comment type="caution">
    <text evidence="1">The sequence shown here is derived from an EMBL/GenBank/DDBJ whole genome shotgun (WGS) entry which is preliminary data.</text>
</comment>
<evidence type="ECO:0008006" key="3">
    <source>
        <dbReference type="Google" id="ProtNLM"/>
    </source>
</evidence>